<feature type="domain" description="Winged helix Storkhead-box1" evidence="2">
    <location>
        <begin position="117"/>
        <end position="195"/>
    </location>
</feature>
<name>A0A9J6C483_POLVA</name>
<organism evidence="3 4">
    <name type="scientific">Polypedilum vanderplanki</name>
    <name type="common">Sleeping chironomid midge</name>
    <dbReference type="NCBI Taxonomy" id="319348"/>
    <lineage>
        <taxon>Eukaryota</taxon>
        <taxon>Metazoa</taxon>
        <taxon>Ecdysozoa</taxon>
        <taxon>Arthropoda</taxon>
        <taxon>Hexapoda</taxon>
        <taxon>Insecta</taxon>
        <taxon>Pterygota</taxon>
        <taxon>Neoptera</taxon>
        <taxon>Endopterygota</taxon>
        <taxon>Diptera</taxon>
        <taxon>Nematocera</taxon>
        <taxon>Chironomoidea</taxon>
        <taxon>Chironomidae</taxon>
        <taxon>Chironominae</taxon>
        <taxon>Polypedilum</taxon>
        <taxon>Polypedilum</taxon>
    </lineage>
</organism>
<dbReference type="PANTHER" id="PTHR22437:SF0">
    <property type="entry name" value="FI21431P1"/>
    <property type="match status" value="1"/>
</dbReference>
<feature type="compositionally biased region" description="Polar residues" evidence="1">
    <location>
        <begin position="505"/>
        <end position="555"/>
    </location>
</feature>
<feature type="region of interest" description="Disordered" evidence="1">
    <location>
        <begin position="720"/>
        <end position="790"/>
    </location>
</feature>
<feature type="region of interest" description="Disordered" evidence="1">
    <location>
        <begin position="463"/>
        <end position="492"/>
    </location>
</feature>
<dbReference type="Proteomes" id="UP001107558">
    <property type="component" value="Chromosome 2"/>
</dbReference>
<evidence type="ECO:0000256" key="1">
    <source>
        <dbReference type="SAM" id="MobiDB-lite"/>
    </source>
</evidence>
<proteinExistence type="predicted"/>
<feature type="compositionally biased region" description="Polar residues" evidence="1">
    <location>
        <begin position="771"/>
        <end position="785"/>
    </location>
</feature>
<dbReference type="EMBL" id="JADBJN010000002">
    <property type="protein sequence ID" value="KAG5676358.1"/>
    <property type="molecule type" value="Genomic_DNA"/>
</dbReference>
<dbReference type="InterPro" id="IPR019391">
    <property type="entry name" value="Storkhead-box_WHD"/>
</dbReference>
<dbReference type="AlphaFoldDB" id="A0A9J6C483"/>
<evidence type="ECO:0000313" key="4">
    <source>
        <dbReference type="Proteomes" id="UP001107558"/>
    </source>
</evidence>
<reference evidence="3" key="1">
    <citation type="submission" date="2021-03" db="EMBL/GenBank/DDBJ databases">
        <title>Chromosome level genome of the anhydrobiotic midge Polypedilum vanderplanki.</title>
        <authorList>
            <person name="Yoshida Y."/>
            <person name="Kikawada T."/>
            <person name="Gusev O."/>
        </authorList>
    </citation>
    <scope>NUCLEOTIDE SEQUENCE</scope>
    <source>
        <strain evidence="3">NIAS01</strain>
        <tissue evidence="3">Whole body or cell culture</tissue>
    </source>
</reference>
<evidence type="ECO:0000259" key="2">
    <source>
        <dbReference type="Pfam" id="PF10264"/>
    </source>
</evidence>
<sequence length="1035" mass="114325">MSTKSSGPQRCRLILQQCLAIQLSKAGNAPEDFWMYDSGYMLFQNFLAANSQCWWNTPLTAATRALKYAGHVAPGMLLVTAEPCALEILRGAYARSVLKPPASYTISSVGDIDDCIVTPIQQTQFTPLTEATCDVIMDLTARGQSATLETIKKFLAIRFSHMQQPANDIIYDTLVQLQQERKIYQTAKGYFIVTPERRRSRSRTSRNQRSIDEELLEDIKSPHESRTILMSNSEALHSLYGEIATIRDGDLTHQCIQTNLADVICGGNPNDKILYPRTSKRRSASFPTPRSLERRHSLRLFGSSKRLQRCQSTRSLSKNSTLQPQQQNSTVTAVTDSSSSEYQSTDSSSPKKSASLLSRIFRRSCRNPNKKIESFSAQFPPREWFNSKAVHLVNVGTQTIDHQDSLSNALSTNSTFYDGSELSQRSLTLPRRHNHKRNLSSESTFLISSRDCSPIRRRSPAICYSGSLPRSTHSIPGRSPKRTPLNKQVVDENCRTKSGEIYNKSTLCTTNESQMMQTQRYQPNRNNYSGPSSFESGKTSSLVTSGPSSIDSGNKSLSLSRNSGHSSLDGQSSHSHSSASTVAQSQSNHLLNSPKNSPKHRLLKSNGAMTTKAAAQKVTTSTSASGIKSTSFDEPAENIMSINGNMPTSNSNGSITLQVTNNSNGTNLPNTKIFVQNSPIHTSITFENGKFMENSNVFVINNETTTNSKGEVIASRKSLMNSSPATSPLKQQHLKRSQAEKQQKSCSEASSTAPLAKENCFSENDEAASETGDSLSMISETSPDSSLIPYADDDIIEYDSRRYHSTVQSPENHKFTRNNIEMNNRKLSLQIGSTTSAENDKKCSSSGGNTMIYNNMLKNHYNQQTNAIISPVYHNNKMNLFSAYENNNQQQQQQLHASVGNLKDNKQINSNCDLKNSLLNSNPTVNSDSLLNIFHKNIIAVGSEPNLIAMKQNKINNCIKDEKTPTLDSNGLYNFPSLTDLSFNFTSLHAQKILKGGLSVNNSIDTLVELDINKANKSNTNISPSSTICTDFGMV</sequence>
<evidence type="ECO:0000313" key="3">
    <source>
        <dbReference type="EMBL" id="KAG5676358.1"/>
    </source>
</evidence>
<dbReference type="OrthoDB" id="10020110at2759"/>
<accession>A0A9J6C483</accession>
<comment type="caution">
    <text evidence="3">The sequence shown here is derived from an EMBL/GenBank/DDBJ whole genome shotgun (WGS) entry which is preliminary data.</text>
</comment>
<feature type="compositionally biased region" description="Low complexity" evidence="1">
    <location>
        <begin position="329"/>
        <end position="354"/>
    </location>
</feature>
<dbReference type="GO" id="GO:0006357">
    <property type="term" value="P:regulation of transcription by RNA polymerase II"/>
    <property type="evidence" value="ECO:0007669"/>
    <property type="project" value="InterPro"/>
</dbReference>
<keyword evidence="4" id="KW-1185">Reference proteome</keyword>
<feature type="region of interest" description="Disordered" evidence="1">
    <location>
        <begin position="312"/>
        <end position="354"/>
    </location>
</feature>
<dbReference type="Pfam" id="PF10264">
    <property type="entry name" value="WHD_Storkhead"/>
    <property type="match status" value="1"/>
</dbReference>
<dbReference type="GO" id="GO:0005737">
    <property type="term" value="C:cytoplasm"/>
    <property type="evidence" value="ECO:0007669"/>
    <property type="project" value="TreeGrafter"/>
</dbReference>
<feature type="region of interest" description="Disordered" evidence="1">
    <location>
        <begin position="505"/>
        <end position="602"/>
    </location>
</feature>
<feature type="compositionally biased region" description="Polar residues" evidence="1">
    <location>
        <begin position="312"/>
        <end position="328"/>
    </location>
</feature>
<dbReference type="PANTHER" id="PTHR22437">
    <property type="entry name" value="WINGED HELIX DOMAIN-CONTAINING PROTEIN"/>
    <property type="match status" value="1"/>
</dbReference>
<dbReference type="InterPro" id="IPR040126">
    <property type="entry name" value="STOX1/2"/>
</dbReference>
<dbReference type="GO" id="GO:0005634">
    <property type="term" value="C:nucleus"/>
    <property type="evidence" value="ECO:0007669"/>
    <property type="project" value="TreeGrafter"/>
</dbReference>
<gene>
    <name evidence="3" type="ORF">PVAND_006200</name>
</gene>
<feature type="compositionally biased region" description="Low complexity" evidence="1">
    <location>
        <begin position="556"/>
        <end position="587"/>
    </location>
</feature>
<dbReference type="GO" id="GO:0000977">
    <property type="term" value="F:RNA polymerase II transcription regulatory region sequence-specific DNA binding"/>
    <property type="evidence" value="ECO:0007669"/>
    <property type="project" value="TreeGrafter"/>
</dbReference>
<feature type="region of interest" description="Disordered" evidence="1">
    <location>
        <begin position="271"/>
        <end position="293"/>
    </location>
</feature>
<feature type="compositionally biased region" description="Polar residues" evidence="1">
    <location>
        <begin position="744"/>
        <end position="753"/>
    </location>
</feature>
<feature type="compositionally biased region" description="Polar residues" evidence="1">
    <location>
        <begin position="720"/>
        <end position="730"/>
    </location>
</feature>
<protein>
    <recommendedName>
        <fullName evidence="2">Winged helix Storkhead-box1 domain-containing protein</fullName>
    </recommendedName>
</protein>